<keyword evidence="4" id="KW-1185">Reference proteome</keyword>
<name>A0A917JQV9_9PSEU</name>
<evidence type="ECO:0000313" key="2">
    <source>
        <dbReference type="EMBL" id="GGI78085.1"/>
    </source>
</evidence>
<sequence>MARTGDGRVGVPAEIDSTRPSSARVYDALLGGKDNYAADRKVRDKLAAITPKPGALARENRAFLLRITRYLAGTCGVDQFLDCGSGLPTQENTHEVAQRINPDATVIYVDNDPTAIVHGRALLAENDRTHFVAGDLTEPARLLADPGVARGLDWSRPIALYLLGILHHVGDEHRPAELVARYVEALPRGSYVAISHFCRPDPADASATELADKMERAYLGSEMGTGWFRPHAEIATCFGGLDLLEPGLVPVTDWWPDGPRTEPVEPYHRLLVGGLARKP</sequence>
<dbReference type="InterPro" id="IPR006764">
    <property type="entry name" value="SAM_dep_MeTrfase_SAV2177_type"/>
</dbReference>
<reference evidence="1" key="4">
    <citation type="submission" date="2023-12" db="EMBL/GenBank/DDBJ databases">
        <authorList>
            <person name="Sun Q."/>
            <person name="Inoue M."/>
        </authorList>
    </citation>
    <scope>NUCLEOTIDE SEQUENCE</scope>
    <source>
        <strain evidence="1">JCM 10664</strain>
    </source>
</reference>
<dbReference type="Pfam" id="PF04672">
    <property type="entry name" value="Methyltransf_19"/>
    <property type="match status" value="1"/>
</dbReference>
<dbReference type="SUPFAM" id="SSF53335">
    <property type="entry name" value="S-adenosyl-L-methionine-dependent methyltransferases"/>
    <property type="match status" value="1"/>
</dbReference>
<dbReference type="PIRSF" id="PIRSF017393">
    <property type="entry name" value="MTase_SAV2177"/>
    <property type="match status" value="1"/>
</dbReference>
<dbReference type="Gene3D" id="3.40.50.150">
    <property type="entry name" value="Vaccinia Virus protein VP39"/>
    <property type="match status" value="1"/>
</dbReference>
<dbReference type="EMBL" id="BMMT01000003">
    <property type="protein sequence ID" value="GGI78085.1"/>
    <property type="molecule type" value="Genomic_DNA"/>
</dbReference>
<organism evidence="2 3">
    <name type="scientific">Saccharopolyspora thermophila</name>
    <dbReference type="NCBI Taxonomy" id="89367"/>
    <lineage>
        <taxon>Bacteria</taxon>
        <taxon>Bacillati</taxon>
        <taxon>Actinomycetota</taxon>
        <taxon>Actinomycetes</taxon>
        <taxon>Pseudonocardiales</taxon>
        <taxon>Pseudonocardiaceae</taxon>
        <taxon>Saccharopolyspora</taxon>
    </lineage>
</organism>
<reference evidence="1 4" key="2">
    <citation type="journal article" date="2019" name="Int. J. Syst. Evol. Microbiol.">
        <title>The Global Catalogue of Microorganisms (GCM) 10K type strain sequencing project: providing services to taxonomists for standard genome sequencing and annotation.</title>
        <authorList>
            <consortium name="The Broad Institute Genomics Platform"/>
            <consortium name="The Broad Institute Genome Sequencing Center for Infectious Disease"/>
            <person name="Wu L."/>
            <person name="Ma J."/>
        </authorList>
    </citation>
    <scope>NUCLEOTIDE SEQUENCE [LARGE SCALE GENOMIC DNA]</scope>
    <source>
        <strain evidence="1 4">JCM 10664</strain>
    </source>
</reference>
<dbReference type="GO" id="GO:0032259">
    <property type="term" value="P:methylation"/>
    <property type="evidence" value="ECO:0007669"/>
    <property type="project" value="UniProtKB-KW"/>
</dbReference>
<dbReference type="Proteomes" id="UP001500220">
    <property type="component" value="Unassembled WGS sequence"/>
</dbReference>
<dbReference type="AlphaFoldDB" id="A0A917JQV9"/>
<keyword evidence="1" id="KW-0489">Methyltransferase</keyword>
<dbReference type="RefSeq" id="WP_188986443.1">
    <property type="nucleotide sequence ID" value="NZ_BAAAHC010000011.1"/>
</dbReference>
<evidence type="ECO:0000313" key="3">
    <source>
        <dbReference type="Proteomes" id="UP000597989"/>
    </source>
</evidence>
<dbReference type="InterPro" id="IPR029063">
    <property type="entry name" value="SAM-dependent_MTases_sf"/>
</dbReference>
<dbReference type="Proteomes" id="UP000597989">
    <property type="component" value="Unassembled WGS sequence"/>
</dbReference>
<protein>
    <submittedName>
        <fullName evidence="1">SAM-dependent methyltransferase</fullName>
    </submittedName>
</protein>
<gene>
    <name evidence="1" type="ORF">GCM10009545_30240</name>
    <name evidence="2" type="ORF">GCM10011581_13950</name>
</gene>
<proteinExistence type="predicted"/>
<dbReference type="GO" id="GO:0008168">
    <property type="term" value="F:methyltransferase activity"/>
    <property type="evidence" value="ECO:0007669"/>
    <property type="project" value="UniProtKB-KW"/>
</dbReference>
<evidence type="ECO:0000313" key="4">
    <source>
        <dbReference type="Proteomes" id="UP001500220"/>
    </source>
</evidence>
<reference evidence="2 3" key="1">
    <citation type="journal article" date="2014" name="Int. J. Syst. Evol. Microbiol.">
        <title>Complete genome sequence of Corynebacterium casei LMG S-19264T (=DSM 44701T), isolated from a smear-ripened cheese.</title>
        <authorList>
            <consortium name="US DOE Joint Genome Institute (JGI-PGF)"/>
            <person name="Walter F."/>
            <person name="Albersmeier A."/>
            <person name="Kalinowski J."/>
            <person name="Ruckert C."/>
        </authorList>
    </citation>
    <scope>NUCLEOTIDE SEQUENCE [LARGE SCALE GENOMIC DNA]</scope>
    <source>
        <strain evidence="2 3">CGMCC 4.7206</strain>
    </source>
</reference>
<reference evidence="2" key="3">
    <citation type="submission" date="2020-09" db="EMBL/GenBank/DDBJ databases">
        <authorList>
            <person name="Sun Q."/>
            <person name="Zhou Y."/>
        </authorList>
    </citation>
    <scope>NUCLEOTIDE SEQUENCE</scope>
    <source>
        <strain evidence="2">CGMCC 4.7206</strain>
    </source>
</reference>
<keyword evidence="1" id="KW-0808">Transferase</keyword>
<dbReference type="EMBL" id="BAAAHC010000011">
    <property type="protein sequence ID" value="GAA0525878.1"/>
    <property type="molecule type" value="Genomic_DNA"/>
</dbReference>
<evidence type="ECO:0000313" key="1">
    <source>
        <dbReference type="EMBL" id="GAA0525878.1"/>
    </source>
</evidence>
<comment type="caution">
    <text evidence="2">The sequence shown here is derived from an EMBL/GenBank/DDBJ whole genome shotgun (WGS) entry which is preliminary data.</text>
</comment>
<accession>A0A917JQV9</accession>